<keyword evidence="1" id="KW-1133">Transmembrane helix</keyword>
<evidence type="ECO:0000256" key="1">
    <source>
        <dbReference type="SAM" id="Phobius"/>
    </source>
</evidence>
<protein>
    <submittedName>
        <fullName evidence="2">Uncharacterized protein</fullName>
    </submittedName>
</protein>
<feature type="transmembrane region" description="Helical" evidence="1">
    <location>
        <begin position="148"/>
        <end position="169"/>
    </location>
</feature>
<proteinExistence type="predicted"/>
<organism evidence="2 3">
    <name type="scientific">Polyplax serrata</name>
    <name type="common">Common mouse louse</name>
    <dbReference type="NCBI Taxonomy" id="468196"/>
    <lineage>
        <taxon>Eukaryota</taxon>
        <taxon>Metazoa</taxon>
        <taxon>Ecdysozoa</taxon>
        <taxon>Arthropoda</taxon>
        <taxon>Hexapoda</taxon>
        <taxon>Insecta</taxon>
        <taxon>Pterygota</taxon>
        <taxon>Neoptera</taxon>
        <taxon>Paraneoptera</taxon>
        <taxon>Psocodea</taxon>
        <taxon>Troctomorpha</taxon>
        <taxon>Phthiraptera</taxon>
        <taxon>Anoplura</taxon>
        <taxon>Polyplacidae</taxon>
        <taxon>Polyplax</taxon>
    </lineage>
</organism>
<keyword evidence="1" id="KW-0812">Transmembrane</keyword>
<name>A0ABR1AHL7_POLSC</name>
<reference evidence="2 3" key="1">
    <citation type="submission" date="2023-09" db="EMBL/GenBank/DDBJ databases">
        <title>Genomes of two closely related lineages of the louse Polyplax serrata with different host specificities.</title>
        <authorList>
            <person name="Martinu J."/>
            <person name="Tarabai H."/>
            <person name="Stefka J."/>
            <person name="Hypsa V."/>
        </authorList>
    </citation>
    <scope>NUCLEOTIDE SEQUENCE [LARGE SCALE GENOMIC DNA]</scope>
    <source>
        <strain evidence="2">98ZLc_SE</strain>
    </source>
</reference>
<keyword evidence="3" id="KW-1185">Reference proteome</keyword>
<dbReference type="Proteomes" id="UP001359485">
    <property type="component" value="Unassembled WGS sequence"/>
</dbReference>
<keyword evidence="1" id="KW-0472">Membrane</keyword>
<accession>A0ABR1AHL7</accession>
<comment type="caution">
    <text evidence="2">The sequence shown here is derived from an EMBL/GenBank/DDBJ whole genome shotgun (WGS) entry which is preliminary data.</text>
</comment>
<evidence type="ECO:0000313" key="3">
    <source>
        <dbReference type="Proteomes" id="UP001359485"/>
    </source>
</evidence>
<dbReference type="EMBL" id="JAWJWF010000048">
    <property type="protein sequence ID" value="KAK6619858.1"/>
    <property type="molecule type" value="Genomic_DNA"/>
</dbReference>
<gene>
    <name evidence="2" type="ORF">RUM44_006257</name>
</gene>
<evidence type="ECO:0000313" key="2">
    <source>
        <dbReference type="EMBL" id="KAK6619858.1"/>
    </source>
</evidence>
<sequence length="247" mass="28681">MPKTLKNQNSGKKSGDDQIARLIMDFFMLSTLMNGIMCTSHHMTSNNLGIFEDKTTNSLEQVYYAVPYTTDKSFQKRTSSNTSTTLFNRILLWILDKEPRTVNQLREQRSFRFGHRFVGHRKRLQFALLPIMYKMGVMTTLLTGLTVLALKGLTIGLILLFFALGNHFLKYSKQWKPSSSQQPIHVHVHSPDAPDKVVKYHNYESEGNYGPWDREEVQEEYPQAYDSGWRNYRKRPVKSSGKTVQYE</sequence>